<evidence type="ECO:0000256" key="1">
    <source>
        <dbReference type="ARBA" id="ARBA00023015"/>
    </source>
</evidence>
<keyword evidence="2 5" id="KW-0238">DNA-binding</keyword>
<dbReference type="Pfam" id="PF12802">
    <property type="entry name" value="MarR_2"/>
    <property type="match status" value="1"/>
</dbReference>
<evidence type="ECO:0000313" key="6">
    <source>
        <dbReference type="Proteomes" id="UP000183987"/>
    </source>
</evidence>
<dbReference type="PANTHER" id="PTHR38465:SF1">
    <property type="entry name" value="HTH-TYPE TRANSCRIPTIONAL REGULATOR MJ1563-RELATED"/>
    <property type="match status" value="1"/>
</dbReference>
<gene>
    <name evidence="5" type="ORF">SAMN05444339_1128</name>
</gene>
<dbReference type="Gene3D" id="1.10.10.10">
    <property type="entry name" value="Winged helix-like DNA-binding domain superfamily/Winged helix DNA-binding domain"/>
    <property type="match status" value="1"/>
</dbReference>
<name>A0A1M5E9P4_LOKAT</name>
<dbReference type="AlphaFoldDB" id="A0A1M5E9P4"/>
<organism evidence="5 6">
    <name type="scientific">Loktanella atrilutea</name>
    <dbReference type="NCBI Taxonomy" id="366533"/>
    <lineage>
        <taxon>Bacteria</taxon>
        <taxon>Pseudomonadati</taxon>
        <taxon>Pseudomonadota</taxon>
        <taxon>Alphaproteobacteria</taxon>
        <taxon>Rhodobacterales</taxon>
        <taxon>Roseobacteraceae</taxon>
        <taxon>Loktanella</taxon>
    </lineage>
</organism>
<evidence type="ECO:0000256" key="2">
    <source>
        <dbReference type="ARBA" id="ARBA00023125"/>
    </source>
</evidence>
<dbReference type="InterPro" id="IPR036388">
    <property type="entry name" value="WH-like_DNA-bd_sf"/>
</dbReference>
<evidence type="ECO:0000313" key="5">
    <source>
        <dbReference type="EMBL" id="SHF75949.1"/>
    </source>
</evidence>
<dbReference type="STRING" id="366533.SAMN05444339_1128"/>
<dbReference type="GO" id="GO:0003700">
    <property type="term" value="F:DNA-binding transcription factor activity"/>
    <property type="evidence" value="ECO:0007669"/>
    <property type="project" value="InterPro"/>
</dbReference>
<dbReference type="GO" id="GO:0003677">
    <property type="term" value="F:DNA binding"/>
    <property type="evidence" value="ECO:0007669"/>
    <property type="project" value="UniProtKB-KW"/>
</dbReference>
<keyword evidence="3" id="KW-0804">Transcription</keyword>
<evidence type="ECO:0000259" key="4">
    <source>
        <dbReference type="Pfam" id="PF12802"/>
    </source>
</evidence>
<dbReference type="Proteomes" id="UP000183987">
    <property type="component" value="Unassembled WGS sequence"/>
</dbReference>
<dbReference type="InterPro" id="IPR000835">
    <property type="entry name" value="HTH_MarR-typ"/>
</dbReference>
<keyword evidence="6" id="KW-1185">Reference proteome</keyword>
<keyword evidence="1" id="KW-0805">Transcription regulation</keyword>
<protein>
    <submittedName>
        <fullName evidence="5">DNA-binding transcriptional regulator GbsR, MarR family</fullName>
    </submittedName>
</protein>
<reference evidence="6" key="1">
    <citation type="submission" date="2016-11" db="EMBL/GenBank/DDBJ databases">
        <authorList>
            <person name="Varghese N."/>
            <person name="Submissions S."/>
        </authorList>
    </citation>
    <scope>NUCLEOTIDE SEQUENCE [LARGE SCALE GENOMIC DNA]</scope>
    <source>
        <strain evidence="6">DSM 29326</strain>
    </source>
</reference>
<dbReference type="EMBL" id="FQUE01000012">
    <property type="protein sequence ID" value="SHF75949.1"/>
    <property type="molecule type" value="Genomic_DNA"/>
</dbReference>
<dbReference type="InterPro" id="IPR036390">
    <property type="entry name" value="WH_DNA-bd_sf"/>
</dbReference>
<dbReference type="SUPFAM" id="SSF46785">
    <property type="entry name" value="Winged helix' DNA-binding domain"/>
    <property type="match status" value="1"/>
</dbReference>
<sequence length="152" mass="16623">MNDATSALRLEFIEAIGLRLQAFGLLRASGRILGLLVFDGTDMSAPGLATALGISKGSVNTGLQELQSRSVIRKVSHRADRTTYYQLLPDPYADLLRQAAQQSRTSACVVNDTHNQIAAQEVERRQRLSQFSAFYAEIATALEAAGLRLDDR</sequence>
<accession>A0A1M5E9P4</accession>
<evidence type="ECO:0000256" key="3">
    <source>
        <dbReference type="ARBA" id="ARBA00023163"/>
    </source>
</evidence>
<dbReference type="PANTHER" id="PTHR38465">
    <property type="entry name" value="HTH-TYPE TRANSCRIPTIONAL REGULATOR MJ1563-RELATED"/>
    <property type="match status" value="1"/>
</dbReference>
<feature type="domain" description="HTH marR-type" evidence="4">
    <location>
        <begin position="23"/>
        <end position="81"/>
    </location>
</feature>
<dbReference type="RefSeq" id="WP_072858564.1">
    <property type="nucleotide sequence ID" value="NZ_FQUE01000012.1"/>
</dbReference>
<dbReference type="OrthoDB" id="2733322at2"/>
<proteinExistence type="predicted"/>
<dbReference type="InterPro" id="IPR052362">
    <property type="entry name" value="HTH-GbsR_regulator"/>
</dbReference>